<dbReference type="CDD" id="cd00075">
    <property type="entry name" value="HATPase"/>
    <property type="match status" value="1"/>
</dbReference>
<keyword evidence="6 17" id="KW-0808">Transferase</keyword>
<dbReference type="PANTHER" id="PTHR45528:SF1">
    <property type="entry name" value="SENSOR HISTIDINE KINASE CPXA"/>
    <property type="match status" value="1"/>
</dbReference>
<dbReference type="SMART" id="SM00304">
    <property type="entry name" value="HAMP"/>
    <property type="match status" value="1"/>
</dbReference>
<evidence type="ECO:0000256" key="2">
    <source>
        <dbReference type="ARBA" id="ARBA00004651"/>
    </source>
</evidence>
<evidence type="ECO:0000256" key="6">
    <source>
        <dbReference type="ARBA" id="ARBA00022679"/>
    </source>
</evidence>
<dbReference type="InterPro" id="IPR003661">
    <property type="entry name" value="HisK_dim/P_dom"/>
</dbReference>
<feature type="domain" description="HAMP" evidence="16">
    <location>
        <begin position="225"/>
        <end position="277"/>
    </location>
</feature>
<comment type="catalytic activity">
    <reaction evidence="1">
        <text>ATP + protein L-histidine = ADP + protein N-phospho-L-histidine.</text>
        <dbReference type="EC" id="2.7.13.3"/>
    </reaction>
</comment>
<protein>
    <recommendedName>
        <fullName evidence="3">histidine kinase</fullName>
        <ecNumber evidence="3">2.7.13.3</ecNumber>
    </recommendedName>
</protein>
<dbReference type="RefSeq" id="WP_183410337.1">
    <property type="nucleotide sequence ID" value="NZ_JACHWY010000002.1"/>
</dbReference>
<dbReference type="Pfam" id="PF00512">
    <property type="entry name" value="HisKA"/>
    <property type="match status" value="1"/>
</dbReference>
<keyword evidence="11 14" id="KW-1133">Transmembrane helix</keyword>
<dbReference type="InterPro" id="IPR003594">
    <property type="entry name" value="HATPase_dom"/>
</dbReference>
<keyword evidence="10" id="KW-0067">ATP-binding</keyword>
<accession>A0A7W4W5P0</accession>
<evidence type="ECO:0000256" key="8">
    <source>
        <dbReference type="ARBA" id="ARBA00022741"/>
    </source>
</evidence>
<evidence type="ECO:0000256" key="1">
    <source>
        <dbReference type="ARBA" id="ARBA00000085"/>
    </source>
</evidence>
<evidence type="ECO:0000256" key="14">
    <source>
        <dbReference type="SAM" id="Phobius"/>
    </source>
</evidence>
<organism evidence="17 18">
    <name type="scientific">Litorivivens lipolytica</name>
    <dbReference type="NCBI Taxonomy" id="1524264"/>
    <lineage>
        <taxon>Bacteria</taxon>
        <taxon>Pseudomonadati</taxon>
        <taxon>Pseudomonadota</taxon>
        <taxon>Gammaproteobacteria</taxon>
        <taxon>Litorivivens</taxon>
    </lineage>
</organism>
<evidence type="ECO:0000256" key="11">
    <source>
        <dbReference type="ARBA" id="ARBA00022989"/>
    </source>
</evidence>
<feature type="domain" description="Histidine kinase" evidence="15">
    <location>
        <begin position="285"/>
        <end position="501"/>
    </location>
</feature>
<feature type="transmembrane region" description="Helical" evidence="14">
    <location>
        <begin position="205"/>
        <end position="227"/>
    </location>
</feature>
<keyword evidence="7 14" id="KW-0812">Transmembrane</keyword>
<name>A0A7W4W5P0_9GAMM</name>
<dbReference type="SMART" id="SM00387">
    <property type="entry name" value="HATPase_c"/>
    <property type="match status" value="1"/>
</dbReference>
<evidence type="ECO:0000313" key="18">
    <source>
        <dbReference type="Proteomes" id="UP000537130"/>
    </source>
</evidence>
<dbReference type="SMART" id="SM00388">
    <property type="entry name" value="HisKA"/>
    <property type="match status" value="1"/>
</dbReference>
<dbReference type="GO" id="GO:0005524">
    <property type="term" value="F:ATP binding"/>
    <property type="evidence" value="ECO:0007669"/>
    <property type="project" value="UniProtKB-KW"/>
</dbReference>
<dbReference type="Gene3D" id="6.10.340.10">
    <property type="match status" value="1"/>
</dbReference>
<dbReference type="InterPro" id="IPR003660">
    <property type="entry name" value="HAMP_dom"/>
</dbReference>
<dbReference type="Pfam" id="PF00672">
    <property type="entry name" value="HAMP"/>
    <property type="match status" value="1"/>
</dbReference>
<evidence type="ECO:0000259" key="15">
    <source>
        <dbReference type="PROSITE" id="PS50109"/>
    </source>
</evidence>
<evidence type="ECO:0000256" key="3">
    <source>
        <dbReference type="ARBA" id="ARBA00012438"/>
    </source>
</evidence>
<comment type="caution">
    <text evidence="17">The sequence shown here is derived from an EMBL/GenBank/DDBJ whole genome shotgun (WGS) entry which is preliminary data.</text>
</comment>
<dbReference type="Gene3D" id="3.30.565.10">
    <property type="entry name" value="Histidine kinase-like ATPase, C-terminal domain"/>
    <property type="match status" value="1"/>
</dbReference>
<keyword evidence="8" id="KW-0547">Nucleotide-binding</keyword>
<gene>
    <name evidence="17" type="ORF">FHR99_001829</name>
</gene>
<evidence type="ECO:0000256" key="10">
    <source>
        <dbReference type="ARBA" id="ARBA00022840"/>
    </source>
</evidence>
<dbReference type="SUPFAM" id="SSF55874">
    <property type="entry name" value="ATPase domain of HSP90 chaperone/DNA topoisomerase II/histidine kinase"/>
    <property type="match status" value="1"/>
</dbReference>
<dbReference type="InterPro" id="IPR050398">
    <property type="entry name" value="HssS/ArlS-like"/>
</dbReference>
<dbReference type="InterPro" id="IPR005467">
    <property type="entry name" value="His_kinase_dom"/>
</dbReference>
<dbReference type="AlphaFoldDB" id="A0A7W4W5P0"/>
<evidence type="ECO:0000313" key="17">
    <source>
        <dbReference type="EMBL" id="MBB3047563.1"/>
    </source>
</evidence>
<dbReference type="SUPFAM" id="SSF158472">
    <property type="entry name" value="HAMP domain-like"/>
    <property type="match status" value="1"/>
</dbReference>
<dbReference type="EC" id="2.7.13.3" evidence="3"/>
<dbReference type="GO" id="GO:0005886">
    <property type="term" value="C:plasma membrane"/>
    <property type="evidence" value="ECO:0007669"/>
    <property type="project" value="UniProtKB-SubCell"/>
</dbReference>
<evidence type="ECO:0000256" key="5">
    <source>
        <dbReference type="ARBA" id="ARBA00022553"/>
    </source>
</evidence>
<keyword evidence="5" id="KW-0597">Phosphoprotein</keyword>
<dbReference type="InterPro" id="IPR036097">
    <property type="entry name" value="HisK_dim/P_sf"/>
</dbReference>
<evidence type="ECO:0000256" key="13">
    <source>
        <dbReference type="ARBA" id="ARBA00023136"/>
    </source>
</evidence>
<dbReference type="SUPFAM" id="SSF47384">
    <property type="entry name" value="Homodimeric domain of signal transducing histidine kinase"/>
    <property type="match status" value="1"/>
</dbReference>
<dbReference type="CDD" id="cd00082">
    <property type="entry name" value="HisKA"/>
    <property type="match status" value="1"/>
</dbReference>
<dbReference type="Pfam" id="PF02518">
    <property type="entry name" value="HATPase_c"/>
    <property type="match status" value="1"/>
</dbReference>
<dbReference type="EMBL" id="JACHWY010000002">
    <property type="protein sequence ID" value="MBB3047563.1"/>
    <property type="molecule type" value="Genomic_DNA"/>
</dbReference>
<reference evidence="17 18" key="1">
    <citation type="submission" date="2020-08" db="EMBL/GenBank/DDBJ databases">
        <title>Genomic Encyclopedia of Type Strains, Phase III (KMG-III): the genomes of soil and plant-associated and newly described type strains.</title>
        <authorList>
            <person name="Whitman W."/>
        </authorList>
    </citation>
    <scope>NUCLEOTIDE SEQUENCE [LARGE SCALE GENOMIC DNA]</scope>
    <source>
        <strain evidence="17 18">CECT 8654</strain>
    </source>
</reference>
<keyword evidence="13 14" id="KW-0472">Membrane</keyword>
<dbReference type="InterPro" id="IPR036890">
    <property type="entry name" value="HATPase_C_sf"/>
</dbReference>
<evidence type="ECO:0000259" key="16">
    <source>
        <dbReference type="PROSITE" id="PS50885"/>
    </source>
</evidence>
<dbReference type="Gene3D" id="1.10.287.130">
    <property type="match status" value="1"/>
</dbReference>
<dbReference type="InterPro" id="IPR004358">
    <property type="entry name" value="Sig_transdc_His_kin-like_C"/>
</dbReference>
<keyword evidence="4" id="KW-1003">Cell membrane</keyword>
<dbReference type="GO" id="GO:0000155">
    <property type="term" value="F:phosphorelay sensor kinase activity"/>
    <property type="evidence" value="ECO:0007669"/>
    <property type="project" value="InterPro"/>
</dbReference>
<evidence type="ECO:0000256" key="4">
    <source>
        <dbReference type="ARBA" id="ARBA00022475"/>
    </source>
</evidence>
<keyword evidence="12" id="KW-0902">Two-component regulatory system</keyword>
<dbReference type="Proteomes" id="UP000537130">
    <property type="component" value="Unassembled WGS sequence"/>
</dbReference>
<dbReference type="PRINTS" id="PR00344">
    <property type="entry name" value="BCTRLSENSOR"/>
</dbReference>
<evidence type="ECO:0000256" key="12">
    <source>
        <dbReference type="ARBA" id="ARBA00023012"/>
    </source>
</evidence>
<dbReference type="PANTHER" id="PTHR45528">
    <property type="entry name" value="SENSOR HISTIDINE KINASE CPXA"/>
    <property type="match status" value="1"/>
</dbReference>
<dbReference type="PROSITE" id="PS50885">
    <property type="entry name" value="HAMP"/>
    <property type="match status" value="1"/>
</dbReference>
<keyword evidence="9 17" id="KW-0418">Kinase</keyword>
<evidence type="ECO:0000256" key="9">
    <source>
        <dbReference type="ARBA" id="ARBA00022777"/>
    </source>
</evidence>
<comment type="subcellular location">
    <subcellularLocation>
        <location evidence="2">Cell membrane</location>
        <topology evidence="2">Multi-pass membrane protein</topology>
    </subcellularLocation>
</comment>
<sequence>MDSTLPQHHNGAERARPRFSAARRRGLARFYPRKVIHWVALGIALVLLPLLLAVGSAAHYVQQLAVDSQDAVLDGTQSVKLSRMLGDYLLGMERNARVYQVVGDTKLLTTYQQLHTEFRHSASELIAVESDEAVLDKIEQLLAIESELHDVLTQEPPNSSLAINSLQRFAEMREIIRWLVDRNGEVIRERIQQLHNYATEAQQVLLWQSFMVLPVAIGLGLLIIYRVSRPMKELDRSIRRLGSNDVDEEIRVHGPDDIRALGSRLEWLRQRLRELADQKRLFLQHISHELKTPLASIREGASLLNGDVVGQLNEQQKEVVDILESSSLQLQRRIEDLLAFSVNDEPRAELELKRLSAERLVRSIIDCHQLVIRSKGLTVDLRFDDRKVFADKEKLHAIVDNLISNAVKFSPEGGCIQIIQTEQNGRWQLDIHDQGPGVHPTEVEQIFQPFYQGSAPSSGHLKGTGLGLAIARLYARLHQGDLIVLPSSHGAHLQLSLPVANKFTANTNANGAETCT</sequence>
<keyword evidence="18" id="KW-1185">Reference proteome</keyword>
<proteinExistence type="predicted"/>
<feature type="transmembrane region" description="Helical" evidence="14">
    <location>
        <begin position="35"/>
        <end position="61"/>
    </location>
</feature>
<evidence type="ECO:0000256" key="7">
    <source>
        <dbReference type="ARBA" id="ARBA00022692"/>
    </source>
</evidence>
<dbReference type="PROSITE" id="PS50109">
    <property type="entry name" value="HIS_KIN"/>
    <property type="match status" value="1"/>
</dbReference>